<dbReference type="PANTHER" id="PTHR21666:SF289">
    <property type="entry name" value="L-ALA--D-GLU ENDOPEPTIDASE"/>
    <property type="match status" value="1"/>
</dbReference>
<accession>A0A1T4KHU1</accession>
<dbReference type="SMART" id="SM00257">
    <property type="entry name" value="LysM"/>
    <property type="match status" value="2"/>
</dbReference>
<dbReference type="InterPro" id="IPR016047">
    <property type="entry name" value="M23ase_b-sheet_dom"/>
</dbReference>
<dbReference type="InterPro" id="IPR036779">
    <property type="entry name" value="LysM_dom_sf"/>
</dbReference>
<proteinExistence type="predicted"/>
<dbReference type="PROSITE" id="PS51782">
    <property type="entry name" value="LYSM"/>
    <property type="match status" value="1"/>
</dbReference>
<dbReference type="SUPFAM" id="SSF51261">
    <property type="entry name" value="Duplicated hybrid motif"/>
    <property type="match status" value="1"/>
</dbReference>
<dbReference type="OrthoDB" id="305469at2"/>
<name>A0A1T4KHU1_TREPO</name>
<dbReference type="STRING" id="261392.SAMN02745149_01178"/>
<dbReference type="GO" id="GO:0004222">
    <property type="term" value="F:metalloendopeptidase activity"/>
    <property type="evidence" value="ECO:0007669"/>
    <property type="project" value="TreeGrafter"/>
</dbReference>
<dbReference type="Gene3D" id="2.70.70.10">
    <property type="entry name" value="Glucose Permease (Domain IIA)"/>
    <property type="match status" value="1"/>
</dbReference>
<dbReference type="Pfam" id="PF01551">
    <property type="entry name" value="Peptidase_M23"/>
    <property type="match status" value="1"/>
</dbReference>
<dbReference type="GeneID" id="78316477"/>
<gene>
    <name evidence="3" type="ORF">SAMN02745149_01178</name>
</gene>
<dbReference type="Proteomes" id="UP000190423">
    <property type="component" value="Unassembled WGS sequence"/>
</dbReference>
<organism evidence="3 4">
    <name type="scientific">Treponema porcinum</name>
    <dbReference type="NCBI Taxonomy" id="261392"/>
    <lineage>
        <taxon>Bacteria</taxon>
        <taxon>Pseudomonadati</taxon>
        <taxon>Spirochaetota</taxon>
        <taxon>Spirochaetia</taxon>
        <taxon>Spirochaetales</taxon>
        <taxon>Treponemataceae</taxon>
        <taxon>Treponema</taxon>
    </lineage>
</organism>
<keyword evidence="1" id="KW-0732">Signal</keyword>
<dbReference type="Gene3D" id="3.10.350.10">
    <property type="entry name" value="LysM domain"/>
    <property type="match status" value="2"/>
</dbReference>
<dbReference type="InterPro" id="IPR018392">
    <property type="entry name" value="LysM"/>
</dbReference>
<protein>
    <submittedName>
        <fullName evidence="3">Murein DD-endopeptidase MepM and murein hydrolase activator NlpD, contain LysM domain</fullName>
    </submittedName>
</protein>
<dbReference type="EMBL" id="FUWG01000008">
    <property type="protein sequence ID" value="SJZ42002.1"/>
    <property type="molecule type" value="Genomic_DNA"/>
</dbReference>
<keyword evidence="4" id="KW-1185">Reference proteome</keyword>
<dbReference type="InterPro" id="IPR050570">
    <property type="entry name" value="Cell_wall_metabolism_enzyme"/>
</dbReference>
<dbReference type="CDD" id="cd12797">
    <property type="entry name" value="M23_peptidase"/>
    <property type="match status" value="1"/>
</dbReference>
<reference evidence="3 4" key="1">
    <citation type="submission" date="2017-02" db="EMBL/GenBank/DDBJ databases">
        <authorList>
            <person name="Peterson S.W."/>
        </authorList>
    </citation>
    <scope>NUCLEOTIDE SEQUENCE [LARGE SCALE GENOMIC DNA]</scope>
    <source>
        <strain evidence="3 4">ATCC BAA-908</strain>
    </source>
</reference>
<evidence type="ECO:0000313" key="4">
    <source>
        <dbReference type="Proteomes" id="UP000190423"/>
    </source>
</evidence>
<evidence type="ECO:0000313" key="3">
    <source>
        <dbReference type="EMBL" id="SJZ42002.1"/>
    </source>
</evidence>
<dbReference type="AlphaFoldDB" id="A0A1T4KHU1"/>
<evidence type="ECO:0000256" key="1">
    <source>
        <dbReference type="ARBA" id="ARBA00022729"/>
    </source>
</evidence>
<dbReference type="PANTHER" id="PTHR21666">
    <property type="entry name" value="PEPTIDASE-RELATED"/>
    <property type="match status" value="1"/>
</dbReference>
<keyword evidence="3" id="KW-0378">Hydrolase</keyword>
<feature type="domain" description="LysM" evidence="2">
    <location>
        <begin position="106"/>
        <end position="150"/>
    </location>
</feature>
<evidence type="ECO:0000259" key="2">
    <source>
        <dbReference type="PROSITE" id="PS51782"/>
    </source>
</evidence>
<dbReference type="Pfam" id="PF01476">
    <property type="entry name" value="LysM"/>
    <property type="match status" value="2"/>
</dbReference>
<dbReference type="RefSeq" id="WP_078933091.1">
    <property type="nucleotide sequence ID" value="NZ_FUWG01000008.1"/>
</dbReference>
<sequence>MIFRTRVRRIIITSLAAFAVGTGVTSLSLIAVDKFSVKNGVGGLETAGVPEFKESDLDRAEALSSAGELSEISADFVSDAGADNLDSAAAVYSQDSSSEELELCYYTYRVKKGDMIGFIADSFNITQDTIISVNNIHQSRLLQIGQYLKIPSMPGIIYTVRKDGETAESIAEKYEVSAEKCARVNSVAVSAKLPAGAAVFVPDAQLDWVTRQEINGDLFHKPIRARYWLSSYYGWRSSPFNGKRSYHSGVDMACPTGTSVYAALGGTVTSAGFNNVYGNYIIITHHSGYKTLYGHLSAILVTRGQYVDTNTRIGRVGSTGMSTGPHLHFTVYKFGKTVNPLGLWK</sequence>
<dbReference type="InterPro" id="IPR011055">
    <property type="entry name" value="Dup_hybrid_motif"/>
</dbReference>
<dbReference type="CDD" id="cd00118">
    <property type="entry name" value="LysM"/>
    <property type="match status" value="1"/>
</dbReference>